<evidence type="ECO:0000256" key="1">
    <source>
        <dbReference type="SAM" id="MobiDB-lite"/>
    </source>
</evidence>
<dbReference type="AlphaFoldDB" id="A0A2T3N600"/>
<evidence type="ECO:0000313" key="2">
    <source>
        <dbReference type="EMBL" id="PSW08012.1"/>
    </source>
</evidence>
<dbReference type="OrthoDB" id="5826115at2"/>
<name>A0A2T3N600_9GAMM</name>
<accession>A0A2T3N600</accession>
<organism evidence="2 3">
    <name type="scientific">Photobacterium rosenbergii</name>
    <dbReference type="NCBI Taxonomy" id="294936"/>
    <lineage>
        <taxon>Bacteria</taxon>
        <taxon>Pseudomonadati</taxon>
        <taxon>Pseudomonadota</taxon>
        <taxon>Gammaproteobacteria</taxon>
        <taxon>Vibrionales</taxon>
        <taxon>Vibrionaceae</taxon>
        <taxon>Photobacterium</taxon>
    </lineage>
</organism>
<sequence length="107" mass="12057">MASSTVLAQRDIQETRQQARQEARIEARTEARIDNRRNAVPNNSNIIIINNAMLRTVSYKGVVLLHDSINQRFYRAVGNGYEPYTVPYGAQVVELSPATPTQITLIQ</sequence>
<proteinExistence type="predicted"/>
<evidence type="ECO:0000313" key="3">
    <source>
        <dbReference type="Proteomes" id="UP000241346"/>
    </source>
</evidence>
<protein>
    <submittedName>
        <fullName evidence="2">Uncharacterized protein</fullName>
    </submittedName>
</protein>
<dbReference type="EMBL" id="PYMB01000024">
    <property type="protein sequence ID" value="PSW08012.1"/>
    <property type="molecule type" value="Genomic_DNA"/>
</dbReference>
<dbReference type="Proteomes" id="UP000241346">
    <property type="component" value="Unassembled WGS sequence"/>
</dbReference>
<dbReference type="RefSeq" id="WP_107300780.1">
    <property type="nucleotide sequence ID" value="NZ_PYMB01000024.1"/>
</dbReference>
<gene>
    <name evidence="2" type="ORF">C9J01_24700</name>
</gene>
<comment type="caution">
    <text evidence="2">The sequence shown here is derived from an EMBL/GenBank/DDBJ whole genome shotgun (WGS) entry which is preliminary data.</text>
</comment>
<feature type="region of interest" description="Disordered" evidence="1">
    <location>
        <begin position="1"/>
        <end position="23"/>
    </location>
</feature>
<reference evidence="2 3" key="1">
    <citation type="submission" date="2018-03" db="EMBL/GenBank/DDBJ databases">
        <title>Whole genome sequencing of Histamine producing bacteria.</title>
        <authorList>
            <person name="Butler K."/>
        </authorList>
    </citation>
    <scope>NUCLEOTIDE SEQUENCE [LARGE SCALE GENOMIC DNA]</scope>
    <source>
        <strain evidence="2 3">DSM 19138</strain>
    </source>
</reference>
<feature type="compositionally biased region" description="Basic and acidic residues" evidence="1">
    <location>
        <begin position="11"/>
        <end position="23"/>
    </location>
</feature>